<dbReference type="RefSeq" id="WP_200606914.1">
    <property type="nucleotide sequence ID" value="NZ_CP071517.1"/>
</dbReference>
<sequence length="480" mass="54009">MLISYAQNFEDVMLWRALRHVDQGCYIDVGAQDPDFDSVSRMFYEHGWRGVNVEPVDAYAAKLRARRPDELVIQVAVSDNPGILQFFDITETGLSTTDAAIAEEHRTAGFSVNEVQVSSITLDEVFDRVAGREVHWLKIDVEGAEAKVIHSWTSQVRPWVVVIESTRPLSTEPTHDQWDADVLAKGYTFAYFDGLNRFYVSDAHPELLSSFECAPNVFDGFVFGPESSFCLAARVQSTAQINNLQSEHQQVVHALQLESDERLADLKTQKVNVEALNRELNERVGELSAQQAMVSALRAELEERIAVLQAEHQMVELLKVEYAQAQSVTEACRAELNHFRHEAHVHRTTVLAMENSRSWRITAPLRKGTGLLRRLRHSPRQLLSDSVAASMRPVLRHPRLGPLVNAAVKRVPPLHARLRRMAQYRGMVNLKELAVVEAPRSSSQVGHFGGMNEADASKHLSTRARLLFARLVAEQESRGQ</sequence>
<proteinExistence type="predicted"/>
<dbReference type="GO" id="GO:0008168">
    <property type="term" value="F:methyltransferase activity"/>
    <property type="evidence" value="ECO:0007669"/>
    <property type="project" value="UniProtKB-KW"/>
</dbReference>
<name>A0ABX7R9H0_9GAMM</name>
<dbReference type="InterPro" id="IPR006342">
    <property type="entry name" value="FkbM_mtfrase"/>
</dbReference>
<evidence type="ECO:0000256" key="1">
    <source>
        <dbReference type="SAM" id="Coils"/>
    </source>
</evidence>
<dbReference type="Pfam" id="PF05050">
    <property type="entry name" value="Methyltransf_21"/>
    <property type="match status" value="1"/>
</dbReference>
<keyword evidence="4" id="KW-1185">Reference proteome</keyword>
<protein>
    <submittedName>
        <fullName evidence="3">FkbM family methyltransferase</fullName>
    </submittedName>
</protein>
<feature type="domain" description="Methyltransferase FkbM" evidence="2">
    <location>
        <begin position="28"/>
        <end position="187"/>
    </location>
</feature>
<keyword evidence="3" id="KW-0489">Methyltransferase</keyword>
<evidence type="ECO:0000313" key="4">
    <source>
        <dbReference type="Proteomes" id="UP000663400"/>
    </source>
</evidence>
<dbReference type="GO" id="GO:0032259">
    <property type="term" value="P:methylation"/>
    <property type="evidence" value="ECO:0007669"/>
    <property type="project" value="UniProtKB-KW"/>
</dbReference>
<evidence type="ECO:0000313" key="3">
    <source>
        <dbReference type="EMBL" id="QSX73647.1"/>
    </source>
</evidence>
<dbReference type="SUPFAM" id="SSF53335">
    <property type="entry name" value="S-adenosyl-L-methionine-dependent methyltransferases"/>
    <property type="match status" value="1"/>
</dbReference>
<dbReference type="EMBL" id="CP071517">
    <property type="protein sequence ID" value="QSX73647.1"/>
    <property type="molecule type" value="Genomic_DNA"/>
</dbReference>
<organism evidence="3 4">
    <name type="scientific">Lysobacter arenosi</name>
    <dbReference type="NCBI Taxonomy" id="2795387"/>
    <lineage>
        <taxon>Bacteria</taxon>
        <taxon>Pseudomonadati</taxon>
        <taxon>Pseudomonadota</taxon>
        <taxon>Gammaproteobacteria</taxon>
        <taxon>Lysobacterales</taxon>
        <taxon>Lysobacteraceae</taxon>
        <taxon>Lysobacter</taxon>
    </lineage>
</organism>
<feature type="coiled-coil region" evidence="1">
    <location>
        <begin position="263"/>
        <end position="318"/>
    </location>
</feature>
<evidence type="ECO:0000259" key="2">
    <source>
        <dbReference type="Pfam" id="PF05050"/>
    </source>
</evidence>
<reference evidence="3 4" key="1">
    <citation type="submission" date="2021-02" db="EMBL/GenBank/DDBJ databases">
        <title>Lysobacter arenosi sp. nov., isolated from soil of gangwondo yeongwol, south Korea.</title>
        <authorList>
            <person name="Kim K.R."/>
            <person name="Kim K.H."/>
            <person name="Jeon C.O."/>
        </authorList>
    </citation>
    <scope>NUCLEOTIDE SEQUENCE [LARGE SCALE GENOMIC DNA]</scope>
    <source>
        <strain evidence="3 4">R7</strain>
    </source>
</reference>
<dbReference type="InterPro" id="IPR029063">
    <property type="entry name" value="SAM-dependent_MTases_sf"/>
</dbReference>
<dbReference type="Gene3D" id="3.40.50.150">
    <property type="entry name" value="Vaccinia Virus protein VP39"/>
    <property type="match status" value="1"/>
</dbReference>
<dbReference type="NCBIfam" id="TIGR01444">
    <property type="entry name" value="fkbM_fam"/>
    <property type="match status" value="1"/>
</dbReference>
<accession>A0ABX7R9H0</accession>
<dbReference type="Proteomes" id="UP000663400">
    <property type="component" value="Chromosome"/>
</dbReference>
<keyword evidence="1" id="KW-0175">Coiled coil</keyword>
<gene>
    <name evidence="3" type="ORF">HIV01_010370</name>
</gene>
<keyword evidence="3" id="KW-0808">Transferase</keyword>